<dbReference type="InterPro" id="IPR036890">
    <property type="entry name" value="HATPase_C_sf"/>
</dbReference>
<evidence type="ECO:0000256" key="8">
    <source>
        <dbReference type="ARBA" id="ARBA00023012"/>
    </source>
</evidence>
<dbReference type="EC" id="2.7.13.3" evidence="3"/>
<dbReference type="AlphaFoldDB" id="A0A1I1PYD9"/>
<dbReference type="Pfam" id="PF00512">
    <property type="entry name" value="HisKA"/>
    <property type="match status" value="1"/>
</dbReference>
<dbReference type="PANTHER" id="PTHR45339">
    <property type="entry name" value="HYBRID SIGNAL TRANSDUCTION HISTIDINE KINASE J"/>
    <property type="match status" value="1"/>
</dbReference>
<evidence type="ECO:0000313" key="15">
    <source>
        <dbReference type="EMBL" id="SFD14911.1"/>
    </source>
</evidence>
<feature type="transmembrane region" description="Helical" evidence="11">
    <location>
        <begin position="122"/>
        <end position="144"/>
    </location>
</feature>
<dbReference type="RefSeq" id="WP_091987901.1">
    <property type="nucleotide sequence ID" value="NZ_FOLO01000036.1"/>
</dbReference>
<dbReference type="Gene3D" id="3.30.565.10">
    <property type="entry name" value="Histidine kinase-like ATPase, C-terminal domain"/>
    <property type="match status" value="1"/>
</dbReference>
<evidence type="ECO:0000256" key="10">
    <source>
        <dbReference type="PROSITE-ProRule" id="PRU00169"/>
    </source>
</evidence>
<dbReference type="Pfam" id="PF05231">
    <property type="entry name" value="MASE1"/>
    <property type="match status" value="1"/>
</dbReference>
<dbReference type="InterPro" id="IPR011006">
    <property type="entry name" value="CheY-like_superfamily"/>
</dbReference>
<dbReference type="PROSITE" id="PS50839">
    <property type="entry name" value="CHASE"/>
    <property type="match status" value="1"/>
</dbReference>
<keyword evidence="6 11" id="KW-0812">Transmembrane</keyword>
<dbReference type="SUPFAM" id="SSF52172">
    <property type="entry name" value="CheY-like"/>
    <property type="match status" value="1"/>
</dbReference>
<feature type="domain" description="Histidine kinase" evidence="12">
    <location>
        <begin position="548"/>
        <end position="769"/>
    </location>
</feature>
<feature type="domain" description="Response regulatory" evidence="13">
    <location>
        <begin position="789"/>
        <end position="905"/>
    </location>
</feature>
<accession>A0A1I1PYD9</accession>
<keyword evidence="8" id="KW-0902">Two-component regulatory system</keyword>
<evidence type="ECO:0000256" key="9">
    <source>
        <dbReference type="ARBA" id="ARBA00023136"/>
    </source>
</evidence>
<dbReference type="OrthoDB" id="9810730at2"/>
<feature type="transmembrane region" description="Helical" evidence="11">
    <location>
        <begin position="164"/>
        <end position="187"/>
    </location>
</feature>
<dbReference type="InterPro" id="IPR036097">
    <property type="entry name" value="HisK_dim/P_sf"/>
</dbReference>
<evidence type="ECO:0000256" key="7">
    <source>
        <dbReference type="ARBA" id="ARBA00022989"/>
    </source>
</evidence>
<feature type="domain" description="CHASE" evidence="14">
    <location>
        <begin position="262"/>
        <end position="434"/>
    </location>
</feature>
<dbReference type="STRING" id="1123010.SAMN02745724_03666"/>
<dbReference type="InterPro" id="IPR007895">
    <property type="entry name" value="MASE1"/>
</dbReference>
<comment type="subcellular location">
    <subcellularLocation>
        <location evidence="2">Cell membrane</location>
        <topology evidence="2">Multi-pass membrane protein</topology>
    </subcellularLocation>
</comment>
<evidence type="ECO:0000259" key="12">
    <source>
        <dbReference type="PROSITE" id="PS50109"/>
    </source>
</evidence>
<dbReference type="Gene3D" id="3.30.450.350">
    <property type="entry name" value="CHASE domain"/>
    <property type="match status" value="1"/>
</dbReference>
<keyword evidence="4" id="KW-1003">Cell membrane</keyword>
<dbReference type="Gene3D" id="3.40.50.2300">
    <property type="match status" value="1"/>
</dbReference>
<dbReference type="InterPro" id="IPR005467">
    <property type="entry name" value="His_kinase_dom"/>
</dbReference>
<evidence type="ECO:0000256" key="5">
    <source>
        <dbReference type="ARBA" id="ARBA00022553"/>
    </source>
</evidence>
<dbReference type="Gene3D" id="1.10.287.130">
    <property type="match status" value="1"/>
</dbReference>
<keyword evidence="16" id="KW-1185">Reference proteome</keyword>
<keyword evidence="15" id="KW-0808">Transferase</keyword>
<protein>
    <recommendedName>
        <fullName evidence="3">histidine kinase</fullName>
        <ecNumber evidence="3">2.7.13.3</ecNumber>
    </recommendedName>
</protein>
<dbReference type="PRINTS" id="PR00344">
    <property type="entry name" value="BCTRLSENSOR"/>
</dbReference>
<dbReference type="PROSITE" id="PS50110">
    <property type="entry name" value="RESPONSE_REGULATORY"/>
    <property type="match status" value="1"/>
</dbReference>
<feature type="modified residue" description="4-aspartylphosphate" evidence="10">
    <location>
        <position position="838"/>
    </location>
</feature>
<evidence type="ECO:0000259" key="14">
    <source>
        <dbReference type="PROSITE" id="PS50839"/>
    </source>
</evidence>
<sequence length="906" mass="102660">MKLISNKRKSWLIYLILAISYTISGLFLSNIASQTQVVSVWLPAGIALVGCYLWWWRFIPALFIASVSFNFFTHANAKSFNLVSNMSLEITIMAFGACLQAIVGAYILRYKIGNPLKLQSDFRAFAFIFIIGILVSLISPNIGVFALSQFNPSYNYDNHWHNVFLWWLGDSLGVLLATPFLLSFLNLSKLNEQKRKAQFLVLTTACLLFIFVTLTALLFSSSNRENANQLAKKELKVIENSLYRQLNNSLVSIQTLANFIQTSPSIDRQSFKVFANQIMKNETSIQAMSWNPIIEQEQISQFENTLSELYLKPIKIKGKQLRPEDPLVVVKLITPEFENRNAIGFNVYSNQKRKSVLLNAQLRHQPMATPIIQLIQSTKPEAGYLLFAPVYQINPVTKNRELRGYATGIFLVKKIINHIFGLSQNKMFDYELYEKDAKKSFLTNTKNTYVSLDKTGAMKSLVFNLAGQVWHMNLVPNKEFLSHYQSRLEVLLFIFQLVITSFVMLLILLMNNRQTILNSLVKKNTKALKKAKLQSENTSLAKSRFLTNMSHEIRTPLNTVIGFTQLSKQTHNHTELIPFIDKIEFSAKNLLDIINDILDIAKMESGKLTLEHNHFDMHALLNRINFSFESTANAAGIGWKINDNLPKNLWYQGDNIRIEQILTNLCNNAIKFTQKGEILVEAQLIELNLTVAHLILTITDTSEGLKPEVIINLFNSFTQTDFSPSKRFGATGLDLAIAKKLSHLMNGDITIQNKPNQGSTFTFHMKLETQKHPPELAQKTTSTDLTNLKVLVAEDDLSNQTLIKAMLESFHIIPTLVENGLEAVNMAKTKEFDLILMDCQMPILNGYQATQKIRESPNTQNIPIIALTADVMPEDKTRALDVGCNAHLSKPIDIIKLQTCLKEHAP</sequence>
<dbReference type="SMART" id="SM00388">
    <property type="entry name" value="HisKA"/>
    <property type="match status" value="1"/>
</dbReference>
<evidence type="ECO:0000256" key="3">
    <source>
        <dbReference type="ARBA" id="ARBA00012438"/>
    </source>
</evidence>
<keyword evidence="9 11" id="KW-0472">Membrane</keyword>
<evidence type="ECO:0000313" key="16">
    <source>
        <dbReference type="Proteomes" id="UP000198862"/>
    </source>
</evidence>
<dbReference type="Pfam" id="PF02518">
    <property type="entry name" value="HATPase_c"/>
    <property type="match status" value="1"/>
</dbReference>
<dbReference type="SMART" id="SM01079">
    <property type="entry name" value="CHASE"/>
    <property type="match status" value="1"/>
</dbReference>
<dbReference type="Proteomes" id="UP000198862">
    <property type="component" value="Unassembled WGS sequence"/>
</dbReference>
<evidence type="ECO:0000256" key="11">
    <source>
        <dbReference type="SAM" id="Phobius"/>
    </source>
</evidence>
<name>A0A1I1PYD9_9GAMM</name>
<keyword evidence="15" id="KW-0418">Kinase</keyword>
<evidence type="ECO:0000259" key="13">
    <source>
        <dbReference type="PROSITE" id="PS50110"/>
    </source>
</evidence>
<dbReference type="EMBL" id="FOLO01000036">
    <property type="protein sequence ID" value="SFD14911.1"/>
    <property type="molecule type" value="Genomic_DNA"/>
</dbReference>
<dbReference type="PANTHER" id="PTHR45339:SF1">
    <property type="entry name" value="HYBRID SIGNAL TRANSDUCTION HISTIDINE KINASE J"/>
    <property type="match status" value="1"/>
</dbReference>
<feature type="transmembrane region" description="Helical" evidence="11">
    <location>
        <begin position="490"/>
        <end position="510"/>
    </location>
</feature>
<evidence type="ECO:0000256" key="6">
    <source>
        <dbReference type="ARBA" id="ARBA00022692"/>
    </source>
</evidence>
<reference evidence="15 16" key="1">
    <citation type="submission" date="2016-10" db="EMBL/GenBank/DDBJ databases">
        <authorList>
            <person name="de Groot N.N."/>
        </authorList>
    </citation>
    <scope>NUCLEOTIDE SEQUENCE [LARGE SCALE GENOMIC DNA]</scope>
    <source>
        <strain evidence="15 16">DSM 6059</strain>
    </source>
</reference>
<dbReference type="InterPro" id="IPR004358">
    <property type="entry name" value="Sig_transdc_His_kin-like_C"/>
</dbReference>
<feature type="transmembrane region" description="Helical" evidence="11">
    <location>
        <begin position="90"/>
        <end position="110"/>
    </location>
</feature>
<evidence type="ECO:0000256" key="1">
    <source>
        <dbReference type="ARBA" id="ARBA00000085"/>
    </source>
</evidence>
<feature type="transmembrane region" description="Helical" evidence="11">
    <location>
        <begin position="62"/>
        <end position="84"/>
    </location>
</feature>
<dbReference type="PROSITE" id="PS50109">
    <property type="entry name" value="HIS_KIN"/>
    <property type="match status" value="1"/>
</dbReference>
<dbReference type="SUPFAM" id="SSF55874">
    <property type="entry name" value="ATPase domain of HSP90 chaperone/DNA topoisomerase II/histidine kinase"/>
    <property type="match status" value="1"/>
</dbReference>
<feature type="transmembrane region" description="Helical" evidence="11">
    <location>
        <begin position="199"/>
        <end position="219"/>
    </location>
</feature>
<dbReference type="Pfam" id="PF00072">
    <property type="entry name" value="Response_reg"/>
    <property type="match status" value="1"/>
</dbReference>
<dbReference type="GO" id="GO:0005886">
    <property type="term" value="C:plasma membrane"/>
    <property type="evidence" value="ECO:0007669"/>
    <property type="project" value="UniProtKB-SubCell"/>
</dbReference>
<gene>
    <name evidence="15" type="ORF">SAMN02745724_03666</name>
</gene>
<dbReference type="Pfam" id="PF03924">
    <property type="entry name" value="CHASE"/>
    <property type="match status" value="1"/>
</dbReference>
<dbReference type="InterPro" id="IPR001789">
    <property type="entry name" value="Sig_transdc_resp-reg_receiver"/>
</dbReference>
<dbReference type="SMART" id="SM00387">
    <property type="entry name" value="HATPase_c"/>
    <property type="match status" value="1"/>
</dbReference>
<proteinExistence type="predicted"/>
<dbReference type="SMART" id="SM00448">
    <property type="entry name" value="REC"/>
    <property type="match status" value="1"/>
</dbReference>
<keyword evidence="7 11" id="KW-1133">Transmembrane helix</keyword>
<dbReference type="InterPro" id="IPR003661">
    <property type="entry name" value="HisK_dim/P_dom"/>
</dbReference>
<dbReference type="InterPro" id="IPR042240">
    <property type="entry name" value="CHASE_sf"/>
</dbReference>
<dbReference type="CDD" id="cd17546">
    <property type="entry name" value="REC_hyHK_CKI1_RcsC-like"/>
    <property type="match status" value="1"/>
</dbReference>
<dbReference type="InterPro" id="IPR006189">
    <property type="entry name" value="CHASE_dom"/>
</dbReference>
<dbReference type="GO" id="GO:0000155">
    <property type="term" value="F:phosphorelay sensor kinase activity"/>
    <property type="evidence" value="ECO:0007669"/>
    <property type="project" value="InterPro"/>
</dbReference>
<evidence type="ECO:0000256" key="2">
    <source>
        <dbReference type="ARBA" id="ARBA00004651"/>
    </source>
</evidence>
<feature type="transmembrane region" description="Helical" evidence="11">
    <location>
        <begin position="12"/>
        <end position="32"/>
    </location>
</feature>
<dbReference type="SUPFAM" id="SSF47384">
    <property type="entry name" value="Homodimeric domain of signal transducing histidine kinase"/>
    <property type="match status" value="1"/>
</dbReference>
<organism evidence="15 16">
    <name type="scientific">Pseudoalteromonas denitrificans DSM 6059</name>
    <dbReference type="NCBI Taxonomy" id="1123010"/>
    <lineage>
        <taxon>Bacteria</taxon>
        <taxon>Pseudomonadati</taxon>
        <taxon>Pseudomonadota</taxon>
        <taxon>Gammaproteobacteria</taxon>
        <taxon>Alteromonadales</taxon>
        <taxon>Pseudoalteromonadaceae</taxon>
        <taxon>Pseudoalteromonas</taxon>
    </lineage>
</organism>
<dbReference type="CDD" id="cd16922">
    <property type="entry name" value="HATPase_EvgS-ArcB-TorS-like"/>
    <property type="match status" value="1"/>
</dbReference>
<dbReference type="CDD" id="cd00082">
    <property type="entry name" value="HisKA"/>
    <property type="match status" value="1"/>
</dbReference>
<evidence type="ECO:0000256" key="4">
    <source>
        <dbReference type="ARBA" id="ARBA00022475"/>
    </source>
</evidence>
<dbReference type="InterPro" id="IPR003594">
    <property type="entry name" value="HATPase_dom"/>
</dbReference>
<keyword evidence="5 10" id="KW-0597">Phosphoprotein</keyword>
<comment type="catalytic activity">
    <reaction evidence="1">
        <text>ATP + protein L-histidine = ADP + protein N-phospho-L-histidine.</text>
        <dbReference type="EC" id="2.7.13.3"/>
    </reaction>
</comment>